<dbReference type="PANTHER" id="PTHR47197:SF3">
    <property type="entry name" value="DIHYDRO-HEME D1 DEHYDROGENASE"/>
    <property type="match status" value="1"/>
</dbReference>
<organism evidence="2 3">
    <name type="scientific">Gluconobacter wancherniae NBRC 103581</name>
    <dbReference type="NCBI Taxonomy" id="656744"/>
    <lineage>
        <taxon>Bacteria</taxon>
        <taxon>Pseudomonadati</taxon>
        <taxon>Pseudomonadota</taxon>
        <taxon>Alphaproteobacteria</taxon>
        <taxon>Acetobacterales</taxon>
        <taxon>Acetobacteraceae</taxon>
        <taxon>Gluconobacter</taxon>
    </lineage>
</organism>
<keyword evidence="1" id="KW-0732">Signal</keyword>
<gene>
    <name evidence="2" type="ORF">GWA01_25190</name>
</gene>
<evidence type="ECO:0000313" key="2">
    <source>
        <dbReference type="EMBL" id="GEK94749.1"/>
    </source>
</evidence>
<keyword evidence="3" id="KW-1185">Reference proteome</keyword>
<dbReference type="RefSeq" id="WP_228118652.1">
    <property type="nucleotide sequence ID" value="NZ_BARC01000009.1"/>
</dbReference>
<evidence type="ECO:0008006" key="4">
    <source>
        <dbReference type="Google" id="ProtNLM"/>
    </source>
</evidence>
<sequence length="386" mass="40248">MRPLRVLLLSGLALSGLLMVSSAAVAQTVVSANDGHTLLEHGVQVLPRPVLHDSLSTLTRGADGLWRVVANVDVPASVVGPPTGLTLTPDGHYAIVSSASKADPAGGKIVPDDRVSVVDLKGAAPKVVQTVQARPGATSVRLTPDGTHLMVANGKSGSISWFSFRDGHLSNEKVLMMPVEGGFVGGVAISADGKKAFVSLWKGDLVFTINIDGDDLHIDPSPILLAPGAWTMRLTPDGKYASVNVLGHGEGLPGAIAMLDLRGPSLKVVDRVVVPNAPEGTDISPDGRYLAVVSQNGSALPESSARYHARGIVTVFALNNGHLKQVAQAPGTLWPQGLVFSPDGKEIITQGAVDHKLRTLSWNGKVLKVQGDTDLPGAGADLERQR</sequence>
<reference evidence="2 3" key="1">
    <citation type="submission" date="2019-07" db="EMBL/GenBank/DDBJ databases">
        <title>Whole genome shotgun sequence of Gluconobacter wancherniae NBRC 103581.</title>
        <authorList>
            <person name="Hosoyama A."/>
            <person name="Uohara A."/>
            <person name="Ohji S."/>
            <person name="Ichikawa N."/>
        </authorList>
    </citation>
    <scope>NUCLEOTIDE SEQUENCE [LARGE SCALE GENOMIC DNA]</scope>
    <source>
        <strain evidence="2 3">NBRC 103581</strain>
    </source>
</reference>
<evidence type="ECO:0000256" key="1">
    <source>
        <dbReference type="SAM" id="SignalP"/>
    </source>
</evidence>
<dbReference type="InterPro" id="IPR051200">
    <property type="entry name" value="Host-pathogen_enzymatic-act"/>
</dbReference>
<dbReference type="PANTHER" id="PTHR47197">
    <property type="entry name" value="PROTEIN NIRF"/>
    <property type="match status" value="1"/>
</dbReference>
<comment type="caution">
    <text evidence="2">The sequence shown here is derived from an EMBL/GenBank/DDBJ whole genome shotgun (WGS) entry which is preliminary data.</text>
</comment>
<evidence type="ECO:0000313" key="3">
    <source>
        <dbReference type="Proteomes" id="UP000321230"/>
    </source>
</evidence>
<dbReference type="AlphaFoldDB" id="A0A511B2R0"/>
<accession>A0A511B2R0</accession>
<proteinExistence type="predicted"/>
<name>A0A511B2R0_9PROT</name>
<dbReference type="Proteomes" id="UP000321230">
    <property type="component" value="Unassembled WGS sequence"/>
</dbReference>
<protein>
    <recommendedName>
        <fullName evidence="4">Lipoprotein</fullName>
    </recommendedName>
</protein>
<dbReference type="SUPFAM" id="SSF75011">
    <property type="entry name" value="3-carboxy-cis,cis-mucoante lactonizing enzyme"/>
    <property type="match status" value="1"/>
</dbReference>
<feature type="signal peptide" evidence="1">
    <location>
        <begin position="1"/>
        <end position="26"/>
    </location>
</feature>
<dbReference type="Gene3D" id="2.130.10.10">
    <property type="entry name" value="YVTN repeat-like/Quinoprotein amine dehydrogenase"/>
    <property type="match status" value="1"/>
</dbReference>
<dbReference type="EMBL" id="BJUZ01000005">
    <property type="protein sequence ID" value="GEK94749.1"/>
    <property type="molecule type" value="Genomic_DNA"/>
</dbReference>
<dbReference type="InterPro" id="IPR015943">
    <property type="entry name" value="WD40/YVTN_repeat-like_dom_sf"/>
</dbReference>
<feature type="chain" id="PRO_5021889014" description="Lipoprotein" evidence="1">
    <location>
        <begin position="27"/>
        <end position="386"/>
    </location>
</feature>